<keyword evidence="17" id="KW-0732">Signal</keyword>
<evidence type="ECO:0000256" key="11">
    <source>
        <dbReference type="ARBA" id="ARBA00022989"/>
    </source>
</evidence>
<keyword evidence="20" id="KW-1185">Reference proteome</keyword>
<dbReference type="FunFam" id="3.30.40.10:FF:000187">
    <property type="entry name" value="E3 ubiquitin-protein ligase ATL6"/>
    <property type="match status" value="1"/>
</dbReference>
<evidence type="ECO:0000256" key="2">
    <source>
        <dbReference type="ARBA" id="ARBA00004167"/>
    </source>
</evidence>
<feature type="region of interest" description="Disordered" evidence="15">
    <location>
        <begin position="456"/>
        <end position="475"/>
    </location>
</feature>
<proteinExistence type="inferred from homology"/>
<dbReference type="InterPro" id="IPR001841">
    <property type="entry name" value="Znf_RING"/>
</dbReference>
<comment type="similarity">
    <text evidence="13">Belongs to the RING-type zinc finger family. ATL subfamily.</text>
</comment>
<evidence type="ECO:0000256" key="5">
    <source>
        <dbReference type="ARBA" id="ARBA00022679"/>
    </source>
</evidence>
<feature type="region of interest" description="Disordered" evidence="15">
    <location>
        <begin position="428"/>
        <end position="447"/>
    </location>
</feature>
<evidence type="ECO:0000256" key="16">
    <source>
        <dbReference type="SAM" id="Phobius"/>
    </source>
</evidence>
<dbReference type="SUPFAM" id="SSF57850">
    <property type="entry name" value="RING/U-box"/>
    <property type="match status" value="1"/>
</dbReference>
<keyword evidence="8 14" id="KW-0863">Zinc-finger</keyword>
<feature type="signal peptide" evidence="17">
    <location>
        <begin position="1"/>
        <end position="32"/>
    </location>
</feature>
<comment type="caution">
    <text evidence="19">The sequence shown here is derived from an EMBL/GenBank/DDBJ whole genome shotgun (WGS) entry which is preliminary data.</text>
</comment>
<dbReference type="GO" id="GO:0061630">
    <property type="term" value="F:ubiquitin protein ligase activity"/>
    <property type="evidence" value="ECO:0007669"/>
    <property type="project" value="UniProtKB-EC"/>
</dbReference>
<evidence type="ECO:0000256" key="14">
    <source>
        <dbReference type="PROSITE-ProRule" id="PRU00175"/>
    </source>
</evidence>
<feature type="domain" description="RING-type" evidence="18">
    <location>
        <begin position="131"/>
        <end position="173"/>
    </location>
</feature>
<dbReference type="SMART" id="SM00184">
    <property type="entry name" value="RING"/>
    <property type="match status" value="1"/>
</dbReference>
<feature type="transmembrane region" description="Helical" evidence="16">
    <location>
        <begin position="56"/>
        <end position="77"/>
    </location>
</feature>
<feature type="chain" id="PRO_5044744427" description="RING-type E3 ubiquitin transferase" evidence="17">
    <location>
        <begin position="33"/>
        <end position="475"/>
    </location>
</feature>
<dbReference type="PROSITE" id="PS50089">
    <property type="entry name" value="ZF_RING_2"/>
    <property type="match status" value="1"/>
</dbReference>
<evidence type="ECO:0000256" key="13">
    <source>
        <dbReference type="ARBA" id="ARBA00024209"/>
    </source>
</evidence>
<dbReference type="InterPro" id="IPR013083">
    <property type="entry name" value="Znf_RING/FYVE/PHD"/>
</dbReference>
<evidence type="ECO:0000313" key="19">
    <source>
        <dbReference type="EMBL" id="KAL3834691.1"/>
    </source>
</evidence>
<evidence type="ECO:0000256" key="8">
    <source>
        <dbReference type="ARBA" id="ARBA00022771"/>
    </source>
</evidence>
<dbReference type="EMBL" id="JBJXBP010000004">
    <property type="protein sequence ID" value="KAL3834691.1"/>
    <property type="molecule type" value="Genomic_DNA"/>
</dbReference>
<name>A0ABD3TDJ5_9LAMI</name>
<dbReference type="EC" id="2.3.2.27" evidence="4"/>
<protein>
    <recommendedName>
        <fullName evidence="4">RING-type E3 ubiquitin transferase</fullName>
        <ecNumber evidence="4">2.3.2.27</ecNumber>
    </recommendedName>
</protein>
<dbReference type="Proteomes" id="UP001634393">
    <property type="component" value="Unassembled WGS sequence"/>
</dbReference>
<keyword evidence="7" id="KW-0479">Metal-binding</keyword>
<accession>A0ABD3TDJ5</accession>
<evidence type="ECO:0000256" key="1">
    <source>
        <dbReference type="ARBA" id="ARBA00000900"/>
    </source>
</evidence>
<dbReference type="PANTHER" id="PTHR46913">
    <property type="entry name" value="RING-H2 FINGER PROTEIN ATL16"/>
    <property type="match status" value="1"/>
</dbReference>
<dbReference type="Pfam" id="PF13639">
    <property type="entry name" value="zf-RING_2"/>
    <property type="match status" value="1"/>
</dbReference>
<dbReference type="InterPro" id="IPR044600">
    <property type="entry name" value="ATL1/ATL16-like"/>
</dbReference>
<evidence type="ECO:0000259" key="18">
    <source>
        <dbReference type="PROSITE" id="PS50089"/>
    </source>
</evidence>
<dbReference type="GO" id="GO:0008270">
    <property type="term" value="F:zinc ion binding"/>
    <property type="evidence" value="ECO:0007669"/>
    <property type="project" value="UniProtKB-KW"/>
</dbReference>
<dbReference type="AlphaFoldDB" id="A0ABD3TDJ5"/>
<dbReference type="Gene3D" id="3.30.40.10">
    <property type="entry name" value="Zinc/RING finger domain, C3HC4 (zinc finger)"/>
    <property type="match status" value="1"/>
</dbReference>
<sequence length="475" mass="54198">MKTTAKNHEIISLTLLFLFLFLSPEILIPVGAQPGFGGNAPPNGNLYPYARFSPSLVIIIAVLITSLFFMVLFTIYIRHCSGISSVALPNVSRRAAAVLSRGLDRSIIETFPIFSYLEVKDHKIGKGVLECAVCLSEFEDDETLRLIPKCDHVFHPECIDAWLESHVTCPVCRADLVPQPGDEPVRVPDLVNNNEEGINEGSDIVERSDSRNDEVVIQIDDENQHEDRLGEMKRNLSFQYPNRRNQDRARKMNRNLSFQYPNQQNQERRKEMNRNLSFQYPNRQHQERRKEMNRNLSFQNPNRPQRSWSFQKSRIFGFSRLRSNSTGHLLVQPGEDLNRFTLRLPEVVRKEVIDRALLNRTRSFAAILPREESSKKGHVIEDGEEGTSATRRFYGKIETSDREVKSDRWDFFTRALSMTFRSPRGVVRETGECSGSTSKGGGSRTPVKMMSFKCLEPKAADETGLTPNEPARPPA</sequence>
<feature type="region of interest" description="Disordered" evidence="15">
    <location>
        <begin position="183"/>
        <end position="210"/>
    </location>
</feature>
<keyword evidence="11 16" id="KW-1133">Transmembrane helix</keyword>
<keyword evidence="6 16" id="KW-0812">Transmembrane</keyword>
<keyword evidence="9" id="KW-0833">Ubl conjugation pathway</keyword>
<feature type="compositionally biased region" description="Basic and acidic residues" evidence="15">
    <location>
        <begin position="284"/>
        <end position="293"/>
    </location>
</feature>
<evidence type="ECO:0000256" key="15">
    <source>
        <dbReference type="SAM" id="MobiDB-lite"/>
    </source>
</evidence>
<evidence type="ECO:0000256" key="10">
    <source>
        <dbReference type="ARBA" id="ARBA00022833"/>
    </source>
</evidence>
<reference evidence="19 20" key="1">
    <citation type="submission" date="2024-12" db="EMBL/GenBank/DDBJ databases">
        <title>The unique morphological basis and parallel evolutionary history of personate flowers in Penstemon.</title>
        <authorList>
            <person name="Depatie T.H."/>
            <person name="Wessinger C.A."/>
        </authorList>
    </citation>
    <scope>NUCLEOTIDE SEQUENCE [LARGE SCALE GENOMIC DNA]</scope>
    <source>
        <strain evidence="19">WTNN_2</strain>
        <tissue evidence="19">Leaf</tissue>
    </source>
</reference>
<evidence type="ECO:0000256" key="3">
    <source>
        <dbReference type="ARBA" id="ARBA00004906"/>
    </source>
</evidence>
<evidence type="ECO:0000256" key="9">
    <source>
        <dbReference type="ARBA" id="ARBA00022786"/>
    </source>
</evidence>
<dbReference type="PANTHER" id="PTHR46913:SF1">
    <property type="entry name" value="RING-H2 FINGER PROTEIN ATL16"/>
    <property type="match status" value="1"/>
</dbReference>
<dbReference type="GO" id="GO:0016020">
    <property type="term" value="C:membrane"/>
    <property type="evidence" value="ECO:0007669"/>
    <property type="project" value="UniProtKB-SubCell"/>
</dbReference>
<evidence type="ECO:0000256" key="12">
    <source>
        <dbReference type="ARBA" id="ARBA00023136"/>
    </source>
</evidence>
<keyword evidence="5" id="KW-0808">Transferase</keyword>
<evidence type="ECO:0000256" key="17">
    <source>
        <dbReference type="SAM" id="SignalP"/>
    </source>
</evidence>
<evidence type="ECO:0000256" key="7">
    <source>
        <dbReference type="ARBA" id="ARBA00022723"/>
    </source>
</evidence>
<comment type="catalytic activity">
    <reaction evidence="1">
        <text>S-ubiquitinyl-[E2 ubiquitin-conjugating enzyme]-L-cysteine + [acceptor protein]-L-lysine = [E2 ubiquitin-conjugating enzyme]-L-cysteine + N(6)-ubiquitinyl-[acceptor protein]-L-lysine.</text>
        <dbReference type="EC" id="2.3.2.27"/>
    </reaction>
</comment>
<evidence type="ECO:0000256" key="6">
    <source>
        <dbReference type="ARBA" id="ARBA00022692"/>
    </source>
</evidence>
<keyword evidence="12 16" id="KW-0472">Membrane</keyword>
<keyword evidence="10" id="KW-0862">Zinc</keyword>
<gene>
    <name evidence="19" type="ORF">ACJIZ3_009427</name>
</gene>
<organism evidence="19 20">
    <name type="scientific">Penstemon smallii</name>
    <dbReference type="NCBI Taxonomy" id="265156"/>
    <lineage>
        <taxon>Eukaryota</taxon>
        <taxon>Viridiplantae</taxon>
        <taxon>Streptophyta</taxon>
        <taxon>Embryophyta</taxon>
        <taxon>Tracheophyta</taxon>
        <taxon>Spermatophyta</taxon>
        <taxon>Magnoliopsida</taxon>
        <taxon>eudicotyledons</taxon>
        <taxon>Gunneridae</taxon>
        <taxon>Pentapetalae</taxon>
        <taxon>asterids</taxon>
        <taxon>lamiids</taxon>
        <taxon>Lamiales</taxon>
        <taxon>Plantaginaceae</taxon>
        <taxon>Cheloneae</taxon>
        <taxon>Penstemon</taxon>
    </lineage>
</organism>
<comment type="subcellular location">
    <subcellularLocation>
        <location evidence="2">Membrane</location>
        <topology evidence="2">Single-pass membrane protein</topology>
    </subcellularLocation>
</comment>
<evidence type="ECO:0000256" key="4">
    <source>
        <dbReference type="ARBA" id="ARBA00012483"/>
    </source>
</evidence>
<evidence type="ECO:0000313" key="20">
    <source>
        <dbReference type="Proteomes" id="UP001634393"/>
    </source>
</evidence>
<feature type="region of interest" description="Disordered" evidence="15">
    <location>
        <begin position="262"/>
        <end position="306"/>
    </location>
</feature>
<feature type="compositionally biased region" description="Polar residues" evidence="15">
    <location>
        <begin position="274"/>
        <end position="283"/>
    </location>
</feature>
<feature type="compositionally biased region" description="Polar residues" evidence="15">
    <location>
        <begin position="294"/>
        <end position="306"/>
    </location>
</feature>
<comment type="pathway">
    <text evidence="3">Protein modification; protein ubiquitination.</text>
</comment>
<dbReference type="CDD" id="cd16461">
    <property type="entry name" value="RING-H2_EL5-like"/>
    <property type="match status" value="1"/>
</dbReference>